<accession>A0A846WHB2</accession>
<proteinExistence type="predicted"/>
<gene>
    <name evidence="1" type="ORF">HGA05_06105</name>
</gene>
<evidence type="ECO:0000313" key="1">
    <source>
        <dbReference type="EMBL" id="NKY01142.1"/>
    </source>
</evidence>
<dbReference type="EMBL" id="JAAXPC010000003">
    <property type="protein sequence ID" value="NKY01142.1"/>
    <property type="molecule type" value="Genomic_DNA"/>
</dbReference>
<name>A0A846WHB2_9ACTN</name>
<evidence type="ECO:0000313" key="2">
    <source>
        <dbReference type="Proteomes" id="UP000563898"/>
    </source>
</evidence>
<sequence length="133" mass="13667">MEPVEINAGAWYLRGLRADERITDVPALSDLGIADPAAYVAATDAAWRDDTGFVWAVCEPTTGELLAVIGVLPTAGSASIVGRCRTGHRAVLGAAVGPVARFARGALDLVVDDLASDDDPVADGVITDAIPTP</sequence>
<dbReference type="AlphaFoldDB" id="A0A846WHB2"/>
<organism evidence="1 2">
    <name type="scientific">Gordonia polyisoprenivorans</name>
    <dbReference type="NCBI Taxonomy" id="84595"/>
    <lineage>
        <taxon>Bacteria</taxon>
        <taxon>Bacillati</taxon>
        <taxon>Actinomycetota</taxon>
        <taxon>Actinomycetes</taxon>
        <taxon>Mycobacteriales</taxon>
        <taxon>Gordoniaceae</taxon>
        <taxon>Gordonia</taxon>
    </lineage>
</organism>
<dbReference type="RefSeq" id="WP_006367447.1">
    <property type="nucleotide sequence ID" value="NZ_CP073075.1"/>
</dbReference>
<dbReference type="Proteomes" id="UP000563898">
    <property type="component" value="Unassembled WGS sequence"/>
</dbReference>
<reference evidence="1 2" key="1">
    <citation type="submission" date="2020-04" db="EMBL/GenBank/DDBJ databases">
        <title>MicrobeNet Type strains.</title>
        <authorList>
            <person name="Nicholson A.C."/>
        </authorList>
    </citation>
    <scope>NUCLEOTIDE SEQUENCE [LARGE SCALE GENOMIC DNA]</scope>
    <source>
        <strain evidence="1 2">ATCC BAA-14</strain>
    </source>
</reference>
<protein>
    <submittedName>
        <fullName evidence="1">Uncharacterized protein</fullName>
    </submittedName>
</protein>
<comment type="caution">
    <text evidence="1">The sequence shown here is derived from an EMBL/GenBank/DDBJ whole genome shotgun (WGS) entry which is preliminary data.</text>
</comment>